<feature type="domain" description="NAD(P)-binding" evidence="1">
    <location>
        <begin position="7"/>
        <end position="172"/>
    </location>
</feature>
<evidence type="ECO:0000313" key="3">
    <source>
        <dbReference type="Proteomes" id="UP001162834"/>
    </source>
</evidence>
<gene>
    <name evidence="2" type="ORF">DSM104329_01329</name>
</gene>
<dbReference type="SUPFAM" id="SSF51735">
    <property type="entry name" value="NAD(P)-binding Rossmann-fold domains"/>
    <property type="match status" value="1"/>
</dbReference>
<organism evidence="2 3">
    <name type="scientific">Capillimicrobium parvum</name>
    <dbReference type="NCBI Taxonomy" id="2884022"/>
    <lineage>
        <taxon>Bacteria</taxon>
        <taxon>Bacillati</taxon>
        <taxon>Actinomycetota</taxon>
        <taxon>Thermoleophilia</taxon>
        <taxon>Solirubrobacterales</taxon>
        <taxon>Capillimicrobiaceae</taxon>
        <taxon>Capillimicrobium</taxon>
    </lineage>
</organism>
<name>A0A9E6XVH4_9ACTN</name>
<protein>
    <recommendedName>
        <fullName evidence="1">NAD(P)-binding domain-containing protein</fullName>
    </recommendedName>
</protein>
<sequence length="252" mass="26206">MKIVVIGGSGRVGGNVVRRLAAQGHDPVPASPATGVDTITGEGLADVMLGADVVVDVSNAPVWDDDAVREFFTTSTRNMLAAERDAGVGHHLALTIVGADRLPDSGYLRAKVAQEAEIESRAIPYTILRATQFFDFLAQIVEAGAEGDSVRLSAGLMQLVAVDDVAATLAELAIGAPVGGRVELGGPEALGIDAWARRLFAATGDARTVVPDSHARYFGTELKAGELTPGAGARIGKVDFDTWFAANQQEAS</sequence>
<keyword evidence="3" id="KW-1185">Reference proteome</keyword>
<proteinExistence type="predicted"/>
<evidence type="ECO:0000259" key="1">
    <source>
        <dbReference type="Pfam" id="PF13460"/>
    </source>
</evidence>
<evidence type="ECO:0000313" key="2">
    <source>
        <dbReference type="EMBL" id="UGS34945.1"/>
    </source>
</evidence>
<dbReference type="InterPro" id="IPR016040">
    <property type="entry name" value="NAD(P)-bd_dom"/>
</dbReference>
<dbReference type="KEGG" id="sbae:DSM104329_01329"/>
<dbReference type="InterPro" id="IPR036291">
    <property type="entry name" value="NAD(P)-bd_dom_sf"/>
</dbReference>
<dbReference type="AlphaFoldDB" id="A0A9E6XVH4"/>
<dbReference type="Pfam" id="PF13460">
    <property type="entry name" value="NAD_binding_10"/>
    <property type="match status" value="1"/>
</dbReference>
<dbReference type="PANTHER" id="PTHR12126:SF11">
    <property type="entry name" value="NADH DEHYDROGENASE [UBIQUINONE] 1 ALPHA SUBCOMPLEX SUBUNIT 9, MITOCHONDRIAL"/>
    <property type="match status" value="1"/>
</dbReference>
<dbReference type="PANTHER" id="PTHR12126">
    <property type="entry name" value="NADH-UBIQUINONE OXIDOREDUCTASE 39 KDA SUBUNIT-RELATED"/>
    <property type="match status" value="1"/>
</dbReference>
<dbReference type="Gene3D" id="3.40.50.720">
    <property type="entry name" value="NAD(P)-binding Rossmann-like Domain"/>
    <property type="match status" value="1"/>
</dbReference>
<dbReference type="GO" id="GO:0044877">
    <property type="term" value="F:protein-containing complex binding"/>
    <property type="evidence" value="ECO:0007669"/>
    <property type="project" value="TreeGrafter"/>
</dbReference>
<dbReference type="RefSeq" id="WP_259314611.1">
    <property type="nucleotide sequence ID" value="NZ_CP087164.1"/>
</dbReference>
<reference evidence="2" key="1">
    <citation type="journal article" date="2022" name="Int. J. Syst. Evol. Microbiol.">
        <title>Pseudomonas aegrilactucae sp. nov. and Pseudomonas morbosilactucae sp. nov., pathogens causing bacterial rot of lettuce in Japan.</title>
        <authorList>
            <person name="Sawada H."/>
            <person name="Fujikawa T."/>
            <person name="Satou M."/>
        </authorList>
    </citation>
    <scope>NUCLEOTIDE SEQUENCE</scope>
    <source>
        <strain evidence="2">0166_1</strain>
    </source>
</reference>
<accession>A0A9E6XVH4</accession>
<dbReference type="EMBL" id="CP087164">
    <property type="protein sequence ID" value="UGS34945.1"/>
    <property type="molecule type" value="Genomic_DNA"/>
</dbReference>
<dbReference type="Proteomes" id="UP001162834">
    <property type="component" value="Chromosome"/>
</dbReference>
<dbReference type="InterPro" id="IPR051207">
    <property type="entry name" value="ComplexI_NDUFA9_subunit"/>
</dbReference>